<dbReference type="EMBL" id="MU250550">
    <property type="protein sequence ID" value="KAG7442595.1"/>
    <property type="molecule type" value="Genomic_DNA"/>
</dbReference>
<dbReference type="GeneID" id="66106703"/>
<accession>A0A9P8AP55</accession>
<evidence type="ECO:0000313" key="1">
    <source>
        <dbReference type="EMBL" id="KAG7442595.1"/>
    </source>
</evidence>
<organism evidence="1 2">
    <name type="scientific">Guyanagaster necrorhizus</name>
    <dbReference type="NCBI Taxonomy" id="856835"/>
    <lineage>
        <taxon>Eukaryota</taxon>
        <taxon>Fungi</taxon>
        <taxon>Dikarya</taxon>
        <taxon>Basidiomycota</taxon>
        <taxon>Agaricomycotina</taxon>
        <taxon>Agaricomycetes</taxon>
        <taxon>Agaricomycetidae</taxon>
        <taxon>Agaricales</taxon>
        <taxon>Marasmiineae</taxon>
        <taxon>Physalacriaceae</taxon>
        <taxon>Guyanagaster</taxon>
    </lineage>
</organism>
<evidence type="ECO:0000313" key="2">
    <source>
        <dbReference type="Proteomes" id="UP000812287"/>
    </source>
</evidence>
<dbReference type="Proteomes" id="UP000812287">
    <property type="component" value="Unassembled WGS sequence"/>
</dbReference>
<dbReference type="RefSeq" id="XP_043036095.1">
    <property type="nucleotide sequence ID" value="XM_043184406.1"/>
</dbReference>
<dbReference type="OrthoDB" id="2533084at2759"/>
<proteinExistence type="predicted"/>
<comment type="caution">
    <text evidence="1">The sequence shown here is derived from an EMBL/GenBank/DDBJ whole genome shotgun (WGS) entry which is preliminary data.</text>
</comment>
<keyword evidence="2" id="KW-1185">Reference proteome</keyword>
<gene>
    <name evidence="1" type="ORF">BT62DRAFT_922533</name>
</gene>
<sequence>MVCHVVAKNRHRDMMLATFMVNRAGSLLIVSLTRLCNTSHILSNIVTTSIGTTFGPRMVQRKLCLSFQKDDKCYKEYTIVDSLSPELNPDSGKTTNFAASIRTQEEKDSFCTSYQAQAITRKKQRDDTLLMKIQAFRVLNSRSHDGCYEPDCGGKHLQRIIRIWVSEFISAFMMPHDNHIIEVEKALAASDAALSVSIDEGVIGVGISTFHEQRAALLVVDPEEARIEFGEAVGSMLKLPRDGTKVLWPYPMDSDRDPQNWSDMRETVHLIIITLAAIVPDFDSGIVISGCEGITSLFRLAEQYDTTTGLLALGFLMGCTFAPNLEAFATFFGTAPQVAGLYVVTDLYLFHLQARKAFDALSKVHRKLKPV</sequence>
<dbReference type="AlphaFoldDB" id="A0A9P8AP55"/>
<reference evidence="1" key="1">
    <citation type="submission" date="2020-11" db="EMBL/GenBank/DDBJ databases">
        <title>Adaptations for nitrogen fixation in a non-lichenized fungal sporocarp promotes dispersal by wood-feeding termites.</title>
        <authorList>
            <consortium name="DOE Joint Genome Institute"/>
            <person name="Koch R.A."/>
            <person name="Yoon G."/>
            <person name="Arayal U."/>
            <person name="Lail K."/>
            <person name="Amirebrahimi M."/>
            <person name="Labutti K."/>
            <person name="Lipzen A."/>
            <person name="Riley R."/>
            <person name="Barry K."/>
            <person name="Henrissat B."/>
            <person name="Grigoriev I.V."/>
            <person name="Herr J.R."/>
            <person name="Aime M.C."/>
        </authorList>
    </citation>
    <scope>NUCLEOTIDE SEQUENCE</scope>
    <source>
        <strain evidence="1">MCA 3950</strain>
    </source>
</reference>
<name>A0A9P8AP55_9AGAR</name>
<protein>
    <submittedName>
        <fullName evidence="1">Uncharacterized protein</fullName>
    </submittedName>
</protein>